<dbReference type="AlphaFoldDB" id="A0A9W8G669"/>
<name>A0A9W8G669_9FUNG</name>
<accession>A0A9W8G669</accession>
<comment type="caution">
    <text evidence="2">The sequence shown here is derived from an EMBL/GenBank/DDBJ whole genome shotgun (WGS) entry which is preliminary data.</text>
</comment>
<dbReference type="Proteomes" id="UP001151518">
    <property type="component" value="Unassembled WGS sequence"/>
</dbReference>
<dbReference type="EMBL" id="JANBTW010000050">
    <property type="protein sequence ID" value="KAJ2675250.1"/>
    <property type="molecule type" value="Genomic_DNA"/>
</dbReference>
<dbReference type="OrthoDB" id="2110229at2759"/>
<evidence type="ECO:0000256" key="1">
    <source>
        <dbReference type="SAM" id="MobiDB-lite"/>
    </source>
</evidence>
<sequence>MTAQAATLPSNPPTHPASASASQLYPAPRTANAFSLPFARLSEPVWACRAQHSAEPRAFAEPGPDKAAAAAGESYFLLQHQQHKDTAVRDEAKQPLHSTEEFSACSALIATANMHAACASLPVPLRALPFWYGTTGPRKCIIYLEPRRSSPLYVAIEGFLRASADLFGPSEAHQYHPHSSMTGFIDIADGTDGEAVATSGQLITQIACHLHAFVTSAAKGKLGGQLSSGDGQTADASLLAVPTVGPVSAAPDYPHKGTHKIEVALDTPAGFRTIVDALKAAVPQARIRGKRIGHISLAYYNKHVKTANLLTADMAERLIALAASFFASPHISAPSTNLWDIAFYELAFNSSSLSVPHRFNQIARWQL</sequence>
<gene>
    <name evidence="2" type="ORF">GGI25_004090</name>
</gene>
<evidence type="ECO:0000313" key="2">
    <source>
        <dbReference type="EMBL" id="KAJ2675250.1"/>
    </source>
</evidence>
<feature type="region of interest" description="Disordered" evidence="1">
    <location>
        <begin position="1"/>
        <end position="24"/>
    </location>
</feature>
<reference evidence="2" key="1">
    <citation type="submission" date="2022-07" db="EMBL/GenBank/DDBJ databases">
        <title>Phylogenomic reconstructions and comparative analyses of Kickxellomycotina fungi.</title>
        <authorList>
            <person name="Reynolds N.K."/>
            <person name="Stajich J.E."/>
            <person name="Barry K."/>
            <person name="Grigoriev I.V."/>
            <person name="Crous P."/>
            <person name="Smith M.E."/>
        </authorList>
    </citation>
    <scope>NUCLEOTIDE SEQUENCE</scope>
    <source>
        <strain evidence="2">NRRL 3115</strain>
    </source>
</reference>
<proteinExistence type="predicted"/>
<organism evidence="2 3">
    <name type="scientific">Coemansia spiralis</name>
    <dbReference type="NCBI Taxonomy" id="417178"/>
    <lineage>
        <taxon>Eukaryota</taxon>
        <taxon>Fungi</taxon>
        <taxon>Fungi incertae sedis</taxon>
        <taxon>Zoopagomycota</taxon>
        <taxon>Kickxellomycotina</taxon>
        <taxon>Kickxellomycetes</taxon>
        <taxon>Kickxellales</taxon>
        <taxon>Kickxellaceae</taxon>
        <taxon>Coemansia</taxon>
    </lineage>
</organism>
<protein>
    <submittedName>
        <fullName evidence="2">Uncharacterized protein</fullName>
    </submittedName>
</protein>
<evidence type="ECO:0000313" key="3">
    <source>
        <dbReference type="Proteomes" id="UP001151518"/>
    </source>
</evidence>